<dbReference type="GO" id="GO:0004523">
    <property type="term" value="F:RNA-DNA hybrid ribonuclease activity"/>
    <property type="evidence" value="ECO:0007669"/>
    <property type="project" value="InterPro"/>
</dbReference>
<sequence>MGASKISVEHGSSKSEAVWFSNMSLNTWLADNSGMAWSKIVSLYSTRRGLGIDLGREKIRWMPPPAEFYKLNTDGAVEQGTNKATAGGLIRDCRGDWLIGFFRNIGACSVLNSELWAMYDGMRLAWRKVIKRVIIWLRLA</sequence>
<dbReference type="CDD" id="cd06222">
    <property type="entry name" value="RNase_H_like"/>
    <property type="match status" value="1"/>
</dbReference>
<dbReference type="Pfam" id="PF13456">
    <property type="entry name" value="RVT_3"/>
    <property type="match status" value="1"/>
</dbReference>
<protein>
    <recommendedName>
        <fullName evidence="1">RNase H type-1 domain-containing protein</fullName>
    </recommendedName>
</protein>
<gene>
    <name evidence="2" type="ORF">GOBAR_AA10077</name>
</gene>
<name>A0A2P5Y4Q1_GOSBA</name>
<feature type="domain" description="RNase H type-1" evidence="1">
    <location>
        <begin position="72"/>
        <end position="135"/>
    </location>
</feature>
<reference evidence="2 3" key="1">
    <citation type="submission" date="2015-01" db="EMBL/GenBank/DDBJ databases">
        <title>Genome of allotetraploid Gossypium barbadense reveals genomic plasticity and fiber elongation in cotton evolution.</title>
        <authorList>
            <person name="Chen X."/>
            <person name="Liu X."/>
            <person name="Zhao B."/>
            <person name="Zheng H."/>
            <person name="Hu Y."/>
            <person name="Lu G."/>
            <person name="Yang C."/>
            <person name="Chen J."/>
            <person name="Shan C."/>
            <person name="Zhang L."/>
            <person name="Zhou Y."/>
            <person name="Wang L."/>
            <person name="Guo W."/>
            <person name="Bai Y."/>
            <person name="Ruan J."/>
            <person name="Shangguan X."/>
            <person name="Mao Y."/>
            <person name="Jiang J."/>
            <person name="Zhu Y."/>
            <person name="Lei J."/>
            <person name="Kang H."/>
            <person name="Chen S."/>
            <person name="He X."/>
            <person name="Wang R."/>
            <person name="Wang Y."/>
            <person name="Chen J."/>
            <person name="Wang L."/>
            <person name="Yu S."/>
            <person name="Wang B."/>
            <person name="Wei J."/>
            <person name="Song S."/>
            <person name="Lu X."/>
            <person name="Gao Z."/>
            <person name="Gu W."/>
            <person name="Deng X."/>
            <person name="Ma D."/>
            <person name="Wang S."/>
            <person name="Liang W."/>
            <person name="Fang L."/>
            <person name="Cai C."/>
            <person name="Zhu X."/>
            <person name="Zhou B."/>
            <person name="Zhang Y."/>
            <person name="Chen Z."/>
            <person name="Xu S."/>
            <person name="Zhu R."/>
            <person name="Wang S."/>
            <person name="Zhang T."/>
            <person name="Zhao G."/>
        </authorList>
    </citation>
    <scope>NUCLEOTIDE SEQUENCE [LARGE SCALE GENOMIC DNA]</scope>
    <source>
        <strain evidence="3">cv. Xinhai21</strain>
        <tissue evidence="2">Leaf</tissue>
    </source>
</reference>
<dbReference type="EMBL" id="KZ663709">
    <property type="protein sequence ID" value="PPS10575.1"/>
    <property type="molecule type" value="Genomic_DNA"/>
</dbReference>
<dbReference type="GO" id="GO:0003676">
    <property type="term" value="F:nucleic acid binding"/>
    <property type="evidence" value="ECO:0007669"/>
    <property type="project" value="InterPro"/>
</dbReference>
<dbReference type="AlphaFoldDB" id="A0A2P5Y4Q1"/>
<evidence type="ECO:0000259" key="1">
    <source>
        <dbReference type="Pfam" id="PF13456"/>
    </source>
</evidence>
<proteinExistence type="predicted"/>
<dbReference type="Gene3D" id="3.30.420.10">
    <property type="entry name" value="Ribonuclease H-like superfamily/Ribonuclease H"/>
    <property type="match status" value="1"/>
</dbReference>
<dbReference type="InterPro" id="IPR036397">
    <property type="entry name" value="RNaseH_sf"/>
</dbReference>
<dbReference type="InterPro" id="IPR002156">
    <property type="entry name" value="RNaseH_domain"/>
</dbReference>
<dbReference type="InterPro" id="IPR053151">
    <property type="entry name" value="RNase_H-like"/>
</dbReference>
<dbReference type="SUPFAM" id="SSF53098">
    <property type="entry name" value="Ribonuclease H-like"/>
    <property type="match status" value="1"/>
</dbReference>
<dbReference type="InterPro" id="IPR012337">
    <property type="entry name" value="RNaseH-like_sf"/>
</dbReference>
<dbReference type="Proteomes" id="UP000239757">
    <property type="component" value="Unassembled WGS sequence"/>
</dbReference>
<dbReference type="OrthoDB" id="1000257at2759"/>
<accession>A0A2P5Y4Q1</accession>
<dbReference type="PANTHER" id="PTHR47723:SF19">
    <property type="entry name" value="POLYNUCLEOTIDYL TRANSFERASE, RIBONUCLEASE H-LIKE SUPERFAMILY PROTEIN"/>
    <property type="match status" value="1"/>
</dbReference>
<organism evidence="2 3">
    <name type="scientific">Gossypium barbadense</name>
    <name type="common">Sea Island cotton</name>
    <name type="synonym">Hibiscus barbadensis</name>
    <dbReference type="NCBI Taxonomy" id="3634"/>
    <lineage>
        <taxon>Eukaryota</taxon>
        <taxon>Viridiplantae</taxon>
        <taxon>Streptophyta</taxon>
        <taxon>Embryophyta</taxon>
        <taxon>Tracheophyta</taxon>
        <taxon>Spermatophyta</taxon>
        <taxon>Magnoliopsida</taxon>
        <taxon>eudicotyledons</taxon>
        <taxon>Gunneridae</taxon>
        <taxon>Pentapetalae</taxon>
        <taxon>rosids</taxon>
        <taxon>malvids</taxon>
        <taxon>Malvales</taxon>
        <taxon>Malvaceae</taxon>
        <taxon>Malvoideae</taxon>
        <taxon>Gossypium</taxon>
    </lineage>
</organism>
<evidence type="ECO:0000313" key="3">
    <source>
        <dbReference type="Proteomes" id="UP000239757"/>
    </source>
</evidence>
<evidence type="ECO:0000313" key="2">
    <source>
        <dbReference type="EMBL" id="PPS10575.1"/>
    </source>
</evidence>
<dbReference type="PANTHER" id="PTHR47723">
    <property type="entry name" value="OS05G0353850 PROTEIN"/>
    <property type="match status" value="1"/>
</dbReference>
<dbReference type="InterPro" id="IPR044730">
    <property type="entry name" value="RNase_H-like_dom_plant"/>
</dbReference>